<protein>
    <submittedName>
        <fullName evidence="1">Putative secreted peptide</fullName>
    </submittedName>
</protein>
<proteinExistence type="predicted"/>
<dbReference type="EMBL" id="GGFM01012516">
    <property type="protein sequence ID" value="MBW33267.1"/>
    <property type="molecule type" value="Transcribed_RNA"/>
</dbReference>
<sequence>MGCHLRPAAAVVWVLFINKVRCFAFADWLGGWVASGFLPRHYAHVRLLQLCQLAAAQHTRSHTSSR</sequence>
<organism evidence="1">
    <name type="scientific">Anopheles braziliensis</name>
    <dbReference type="NCBI Taxonomy" id="58242"/>
    <lineage>
        <taxon>Eukaryota</taxon>
        <taxon>Metazoa</taxon>
        <taxon>Ecdysozoa</taxon>
        <taxon>Arthropoda</taxon>
        <taxon>Hexapoda</taxon>
        <taxon>Insecta</taxon>
        <taxon>Pterygota</taxon>
        <taxon>Neoptera</taxon>
        <taxon>Endopterygota</taxon>
        <taxon>Diptera</taxon>
        <taxon>Nematocera</taxon>
        <taxon>Culicoidea</taxon>
        <taxon>Culicidae</taxon>
        <taxon>Anophelinae</taxon>
        <taxon>Anopheles</taxon>
    </lineage>
</organism>
<dbReference type="AlphaFoldDB" id="A0A2M3ZXH4"/>
<accession>A0A2M3ZXH4</accession>
<reference evidence="1" key="1">
    <citation type="submission" date="2018-01" db="EMBL/GenBank/DDBJ databases">
        <title>An insight into the sialome of Amazonian anophelines.</title>
        <authorList>
            <person name="Ribeiro J.M."/>
            <person name="Scarpassa V."/>
            <person name="Calvo E."/>
        </authorList>
    </citation>
    <scope>NUCLEOTIDE SEQUENCE</scope>
    <source>
        <tissue evidence="1">Salivary glands</tissue>
    </source>
</reference>
<name>A0A2M3ZXH4_9DIPT</name>
<evidence type="ECO:0000313" key="1">
    <source>
        <dbReference type="EMBL" id="MBW33267.1"/>
    </source>
</evidence>